<comment type="similarity">
    <text evidence="6">Belongs to the DESIGUAL family.</text>
</comment>
<feature type="transmembrane region" description="Helical" evidence="8">
    <location>
        <begin position="152"/>
        <end position="175"/>
    </location>
</feature>
<dbReference type="EMBL" id="PYDT01000003">
    <property type="protein sequence ID" value="THU65652.1"/>
    <property type="molecule type" value="Genomic_DNA"/>
</dbReference>
<accession>A0A4S8JTZ5</accession>
<keyword evidence="3" id="KW-0732">Signal</keyword>
<organism evidence="9 10">
    <name type="scientific">Musa balbisiana</name>
    <name type="common">Banana</name>
    <dbReference type="NCBI Taxonomy" id="52838"/>
    <lineage>
        <taxon>Eukaryota</taxon>
        <taxon>Viridiplantae</taxon>
        <taxon>Streptophyta</taxon>
        <taxon>Embryophyta</taxon>
        <taxon>Tracheophyta</taxon>
        <taxon>Spermatophyta</taxon>
        <taxon>Magnoliopsida</taxon>
        <taxon>Liliopsida</taxon>
        <taxon>Zingiberales</taxon>
        <taxon>Musaceae</taxon>
        <taxon>Musa</taxon>
    </lineage>
</organism>
<gene>
    <name evidence="9" type="ORF">C4D60_Mb05t05870</name>
</gene>
<evidence type="ECO:0008006" key="11">
    <source>
        <dbReference type="Google" id="ProtNLM"/>
    </source>
</evidence>
<feature type="region of interest" description="Disordered" evidence="7">
    <location>
        <begin position="30"/>
        <end position="51"/>
    </location>
</feature>
<feature type="transmembrane region" description="Helical" evidence="8">
    <location>
        <begin position="119"/>
        <end position="140"/>
    </location>
</feature>
<feature type="transmembrane region" description="Helical" evidence="8">
    <location>
        <begin position="61"/>
        <end position="87"/>
    </location>
</feature>
<dbReference type="GO" id="GO:0012505">
    <property type="term" value="C:endomembrane system"/>
    <property type="evidence" value="ECO:0007669"/>
    <property type="project" value="UniProtKB-SubCell"/>
</dbReference>
<protein>
    <recommendedName>
        <fullName evidence="11">Fiber protein Fb34</fullName>
    </recommendedName>
</protein>
<evidence type="ECO:0000256" key="1">
    <source>
        <dbReference type="ARBA" id="ARBA00004127"/>
    </source>
</evidence>
<dbReference type="Proteomes" id="UP000317650">
    <property type="component" value="Chromosome 5"/>
</dbReference>
<comment type="subcellular location">
    <subcellularLocation>
        <location evidence="1">Endomembrane system</location>
        <topology evidence="1">Multi-pass membrane protein</topology>
    </subcellularLocation>
</comment>
<dbReference type="InterPro" id="IPR009606">
    <property type="entry name" value="DEAL/Modifying_wall_lignin1/2"/>
</dbReference>
<proteinExistence type="inferred from homology"/>
<dbReference type="AlphaFoldDB" id="A0A4S8JTZ5"/>
<evidence type="ECO:0000256" key="3">
    <source>
        <dbReference type="ARBA" id="ARBA00022729"/>
    </source>
</evidence>
<evidence type="ECO:0000256" key="4">
    <source>
        <dbReference type="ARBA" id="ARBA00022989"/>
    </source>
</evidence>
<reference evidence="9 10" key="1">
    <citation type="journal article" date="2019" name="Nat. Plants">
        <title>Genome sequencing of Musa balbisiana reveals subgenome evolution and function divergence in polyploid bananas.</title>
        <authorList>
            <person name="Yao X."/>
        </authorList>
    </citation>
    <scope>NUCLEOTIDE SEQUENCE [LARGE SCALE GENOMIC DNA]</scope>
    <source>
        <strain evidence="10">cv. DH-PKW</strain>
        <tissue evidence="9">Leaves</tissue>
    </source>
</reference>
<evidence type="ECO:0000256" key="7">
    <source>
        <dbReference type="SAM" id="MobiDB-lite"/>
    </source>
</evidence>
<keyword evidence="10" id="KW-1185">Reference proteome</keyword>
<feature type="transmembrane region" description="Helical" evidence="8">
    <location>
        <begin position="203"/>
        <end position="224"/>
    </location>
</feature>
<dbReference type="InterPro" id="IPR052222">
    <property type="entry name" value="DESIGUAL"/>
</dbReference>
<evidence type="ECO:0000313" key="9">
    <source>
        <dbReference type="EMBL" id="THU65652.1"/>
    </source>
</evidence>
<evidence type="ECO:0000256" key="2">
    <source>
        <dbReference type="ARBA" id="ARBA00022692"/>
    </source>
</evidence>
<keyword evidence="4 8" id="KW-1133">Transmembrane helix</keyword>
<name>A0A4S8JTZ5_MUSBA</name>
<sequence length="247" mass="27275">MLCARHKGTVKGPKTAHRTHQTSYNIYCSPRHLRPPPTPTTTLNKRERERERERSLRSRRYCIMASKLILVLVFLFDVIAFGLAVAAEQRRSTGKVVADSEDTYNYCVYDSDIATGYGVGALLFLLLGQAILMVVSKCFCFGRSLGPGGPRACALLLFLLSWLTFIIAEACLLAGSVRNAHHTRYRNMFFVGNLSCETVRKGVFGAGAAFVFFTAVLSELYYVFYAKAARDSGTAPLGASVGMSSYH</sequence>
<evidence type="ECO:0000256" key="5">
    <source>
        <dbReference type="ARBA" id="ARBA00023136"/>
    </source>
</evidence>
<keyword evidence="5 8" id="KW-0472">Membrane</keyword>
<evidence type="ECO:0000256" key="6">
    <source>
        <dbReference type="ARBA" id="ARBA00029467"/>
    </source>
</evidence>
<comment type="caution">
    <text evidence="9">The sequence shown here is derived from an EMBL/GenBank/DDBJ whole genome shotgun (WGS) entry which is preliminary data.</text>
</comment>
<dbReference type="Pfam" id="PF06749">
    <property type="entry name" value="DUF1218"/>
    <property type="match status" value="1"/>
</dbReference>
<keyword evidence="2 8" id="KW-0812">Transmembrane</keyword>
<dbReference type="PANTHER" id="PTHR31769">
    <property type="entry name" value="OS07G0462200 PROTEIN-RELATED"/>
    <property type="match status" value="1"/>
</dbReference>
<evidence type="ECO:0000313" key="10">
    <source>
        <dbReference type="Proteomes" id="UP000317650"/>
    </source>
</evidence>
<evidence type="ECO:0000256" key="8">
    <source>
        <dbReference type="SAM" id="Phobius"/>
    </source>
</evidence>